<keyword evidence="1" id="KW-0812">Transmembrane</keyword>
<protein>
    <submittedName>
        <fullName evidence="2">Uncharacterized protein</fullName>
    </submittedName>
</protein>
<evidence type="ECO:0000313" key="2">
    <source>
        <dbReference type="EMBL" id="GAA4924614.1"/>
    </source>
</evidence>
<gene>
    <name evidence="2" type="ORF">GCM10025790_22340</name>
</gene>
<keyword evidence="1" id="KW-0472">Membrane</keyword>
<keyword evidence="3" id="KW-1185">Reference proteome</keyword>
<name>A0ABP9G0Z1_9MICC</name>
<comment type="caution">
    <text evidence="2">The sequence shown here is derived from an EMBL/GenBank/DDBJ whole genome shotgun (WGS) entry which is preliminary data.</text>
</comment>
<dbReference type="Proteomes" id="UP001500368">
    <property type="component" value="Unassembled WGS sequence"/>
</dbReference>
<reference evidence="3" key="1">
    <citation type="journal article" date="2019" name="Int. J. Syst. Evol. Microbiol.">
        <title>The Global Catalogue of Microorganisms (GCM) 10K type strain sequencing project: providing services to taxonomists for standard genome sequencing and annotation.</title>
        <authorList>
            <consortium name="The Broad Institute Genomics Platform"/>
            <consortium name="The Broad Institute Genome Sequencing Center for Infectious Disease"/>
            <person name="Wu L."/>
            <person name="Ma J."/>
        </authorList>
    </citation>
    <scope>NUCLEOTIDE SEQUENCE [LARGE SCALE GENOMIC DNA]</scope>
    <source>
        <strain evidence="3">JCM 19129</strain>
    </source>
</reference>
<accession>A0ABP9G0Z1</accession>
<sequence length="109" mass="11756">MYLSQQQSISEELSSGGFRNAYYESLHPVLTTQPELTRTITVIGVILLTIQLCTIAWSYRNGVGGMKLILPLVGGSILALLLIVPTFTIPLVLGLIDGVIRFLAAIVGL</sequence>
<dbReference type="EMBL" id="BAABLW010000007">
    <property type="protein sequence ID" value="GAA4924614.1"/>
    <property type="molecule type" value="Genomic_DNA"/>
</dbReference>
<organism evidence="2 3">
    <name type="scientific">Nesterenkonia rhizosphaerae</name>
    <dbReference type="NCBI Taxonomy" id="1348272"/>
    <lineage>
        <taxon>Bacteria</taxon>
        <taxon>Bacillati</taxon>
        <taxon>Actinomycetota</taxon>
        <taxon>Actinomycetes</taxon>
        <taxon>Micrococcales</taxon>
        <taxon>Micrococcaceae</taxon>
        <taxon>Nesterenkonia</taxon>
    </lineage>
</organism>
<proteinExistence type="predicted"/>
<keyword evidence="1" id="KW-1133">Transmembrane helix</keyword>
<feature type="transmembrane region" description="Helical" evidence="1">
    <location>
        <begin position="36"/>
        <end position="57"/>
    </location>
</feature>
<evidence type="ECO:0000313" key="3">
    <source>
        <dbReference type="Proteomes" id="UP001500368"/>
    </source>
</evidence>
<dbReference type="RefSeq" id="WP_345478083.1">
    <property type="nucleotide sequence ID" value="NZ_BAABLW010000007.1"/>
</dbReference>
<feature type="transmembrane region" description="Helical" evidence="1">
    <location>
        <begin position="69"/>
        <end position="93"/>
    </location>
</feature>
<evidence type="ECO:0000256" key="1">
    <source>
        <dbReference type="SAM" id="Phobius"/>
    </source>
</evidence>